<dbReference type="RefSeq" id="XP_033654333.1">
    <property type="nucleotide sequence ID" value="XM_033795544.1"/>
</dbReference>
<dbReference type="InterPro" id="IPR016135">
    <property type="entry name" value="UBQ-conjugating_enzyme/RWD"/>
</dbReference>
<dbReference type="CDD" id="cd24163">
    <property type="entry name" value="RWDD2_C"/>
    <property type="match status" value="1"/>
</dbReference>
<sequence>MFSLPGEVEQSSYKHGCIQQLRQYIEKYPSLSQPPKLPTSLDFTLNVTVDPEHAFQLHIQLPLSRPDSLTHEQNEDLEEPPPPIVLFRCPTWMSRKAHSELVQRMPSGSPDAVLETVDYLKQECSLYLSGPPTSASPSRRQQSHSPNRGLVRVWFYLQSLSTRSKRDDMVNWASSYKLTGVVLAGKPGILCLEGHPEDIDAYMSEIKTRSWSDVPSHQKKISERFREDGPDVKRVFDDMREVTGDISKGGHRGNRGEMGEVRALFDKVGLGDVFAEVLGL</sequence>
<name>A0A6A6JKK9_WESOR</name>
<dbReference type="SUPFAM" id="SSF54495">
    <property type="entry name" value="UBC-like"/>
    <property type="match status" value="1"/>
</dbReference>
<dbReference type="GeneID" id="54548719"/>
<dbReference type="InterPro" id="IPR010541">
    <property type="entry name" value="Prp3_C"/>
</dbReference>
<dbReference type="EMBL" id="ML986492">
    <property type="protein sequence ID" value="KAF2276794.1"/>
    <property type="molecule type" value="Genomic_DNA"/>
</dbReference>
<dbReference type="InterPro" id="IPR059181">
    <property type="entry name" value="RWDD2A-B_C"/>
</dbReference>
<gene>
    <name evidence="2" type="ORF">EI97DRAFT_376255</name>
</gene>
<dbReference type="Proteomes" id="UP000800097">
    <property type="component" value="Unassembled WGS sequence"/>
</dbReference>
<evidence type="ECO:0000259" key="1">
    <source>
        <dbReference type="Pfam" id="PF06544"/>
    </source>
</evidence>
<proteinExistence type="predicted"/>
<feature type="domain" description="Small nuclear ribonucleoprotein Prp3 C-terminal" evidence="1">
    <location>
        <begin position="154"/>
        <end position="223"/>
    </location>
</feature>
<dbReference type="PANTHER" id="PTHR15955:SF10">
    <property type="entry name" value="DUF1115 DOMAIN PROTEIN (AFU_ORTHOLOGUE AFUA_5G14750)"/>
    <property type="match status" value="1"/>
</dbReference>
<dbReference type="Pfam" id="PF06544">
    <property type="entry name" value="Prp3_C"/>
    <property type="match status" value="1"/>
</dbReference>
<dbReference type="Gene3D" id="3.10.110.10">
    <property type="entry name" value="Ubiquitin Conjugating Enzyme"/>
    <property type="match status" value="1"/>
</dbReference>
<reference evidence="2" key="1">
    <citation type="journal article" date="2020" name="Stud. Mycol.">
        <title>101 Dothideomycetes genomes: a test case for predicting lifestyles and emergence of pathogens.</title>
        <authorList>
            <person name="Haridas S."/>
            <person name="Albert R."/>
            <person name="Binder M."/>
            <person name="Bloem J."/>
            <person name="Labutti K."/>
            <person name="Salamov A."/>
            <person name="Andreopoulos B."/>
            <person name="Baker S."/>
            <person name="Barry K."/>
            <person name="Bills G."/>
            <person name="Bluhm B."/>
            <person name="Cannon C."/>
            <person name="Castanera R."/>
            <person name="Culley D."/>
            <person name="Daum C."/>
            <person name="Ezra D."/>
            <person name="Gonzalez J."/>
            <person name="Henrissat B."/>
            <person name="Kuo A."/>
            <person name="Liang C."/>
            <person name="Lipzen A."/>
            <person name="Lutzoni F."/>
            <person name="Magnuson J."/>
            <person name="Mondo S."/>
            <person name="Nolan M."/>
            <person name="Ohm R."/>
            <person name="Pangilinan J."/>
            <person name="Park H.-J."/>
            <person name="Ramirez L."/>
            <person name="Alfaro M."/>
            <person name="Sun H."/>
            <person name="Tritt A."/>
            <person name="Yoshinaga Y."/>
            <person name="Zwiers L.-H."/>
            <person name="Turgeon B."/>
            <person name="Goodwin S."/>
            <person name="Spatafora J."/>
            <person name="Crous P."/>
            <person name="Grigoriev I."/>
        </authorList>
    </citation>
    <scope>NUCLEOTIDE SEQUENCE</scope>
    <source>
        <strain evidence="2">CBS 379.55</strain>
    </source>
</reference>
<evidence type="ECO:0000313" key="3">
    <source>
        <dbReference type="Proteomes" id="UP000800097"/>
    </source>
</evidence>
<dbReference type="AlphaFoldDB" id="A0A6A6JKK9"/>
<evidence type="ECO:0000313" key="2">
    <source>
        <dbReference type="EMBL" id="KAF2276794.1"/>
    </source>
</evidence>
<dbReference type="InterPro" id="IPR017359">
    <property type="entry name" value="Phi-like"/>
</dbReference>
<accession>A0A6A6JKK9</accession>
<keyword evidence="3" id="KW-1185">Reference proteome</keyword>
<protein>
    <recommendedName>
        <fullName evidence="1">Small nuclear ribonucleoprotein Prp3 C-terminal domain-containing protein</fullName>
    </recommendedName>
</protein>
<dbReference type="PANTHER" id="PTHR15955">
    <property type="entry name" value="RWD DOMAIN CONTAINING PROTEIN 2"/>
    <property type="match status" value="1"/>
</dbReference>
<organism evidence="2 3">
    <name type="scientific">Westerdykella ornata</name>
    <dbReference type="NCBI Taxonomy" id="318751"/>
    <lineage>
        <taxon>Eukaryota</taxon>
        <taxon>Fungi</taxon>
        <taxon>Dikarya</taxon>
        <taxon>Ascomycota</taxon>
        <taxon>Pezizomycotina</taxon>
        <taxon>Dothideomycetes</taxon>
        <taxon>Pleosporomycetidae</taxon>
        <taxon>Pleosporales</taxon>
        <taxon>Sporormiaceae</taxon>
        <taxon>Westerdykella</taxon>
    </lineage>
</organism>
<dbReference type="OrthoDB" id="432412at2759"/>
<dbReference type="PIRSF" id="PIRSF038021">
    <property type="entry name" value="UCP038021_RWDD2"/>
    <property type="match status" value="1"/>
</dbReference>